<gene>
    <name evidence="4" type="ORF">NRIC_05130</name>
</gene>
<dbReference type="CDD" id="cd00093">
    <property type="entry name" value="HTH_XRE"/>
    <property type="match status" value="1"/>
</dbReference>
<dbReference type="OrthoDB" id="9805856at2"/>
<sequence>MSIGTNISLKRKEQGWTQKQLSERLHVSDKTISSWETERTYPDISALIQLSETFDLSLDQLIKGDVAMVKSMDKNIQAGRNWKRWRILFIGASVLIISFVLLNLGWLIWRDQRQAELDRYPWSQVELPEQFVNSSRLYVKKKDLYIFLSRYETKTSTPYLKFENGPREISVQDGKKYTLVFKDKNDLVFYNGNGSSLSLNKNLEPVGGLTKTKVMTTYEQKNFLKDYRSDITRFYKAGLPVFEELNN</sequence>
<name>A0A4P5PAU7_9ENTE</name>
<evidence type="ECO:0000256" key="2">
    <source>
        <dbReference type="SAM" id="Phobius"/>
    </source>
</evidence>
<evidence type="ECO:0000313" key="5">
    <source>
        <dbReference type="Proteomes" id="UP000290567"/>
    </source>
</evidence>
<comment type="caution">
    <text evidence="4">The sequence shown here is derived from an EMBL/GenBank/DDBJ whole genome shotgun (WGS) entry which is preliminary data.</text>
</comment>
<keyword evidence="2" id="KW-1133">Transmembrane helix</keyword>
<dbReference type="AlphaFoldDB" id="A0A4P5PAU7"/>
<accession>A0A4P5PAU7</accession>
<keyword evidence="2" id="KW-0472">Membrane</keyword>
<keyword evidence="1" id="KW-0238">DNA-binding</keyword>
<dbReference type="Proteomes" id="UP000290567">
    <property type="component" value="Unassembled WGS sequence"/>
</dbReference>
<dbReference type="SMART" id="SM00530">
    <property type="entry name" value="HTH_XRE"/>
    <property type="match status" value="1"/>
</dbReference>
<dbReference type="PROSITE" id="PS50943">
    <property type="entry name" value="HTH_CROC1"/>
    <property type="match status" value="1"/>
</dbReference>
<dbReference type="InterPro" id="IPR010982">
    <property type="entry name" value="Lambda_DNA-bd_dom_sf"/>
</dbReference>
<dbReference type="InterPro" id="IPR001387">
    <property type="entry name" value="Cro/C1-type_HTH"/>
</dbReference>
<reference evidence="5" key="1">
    <citation type="submission" date="2019-02" db="EMBL/GenBank/DDBJ databases">
        <title>Draft genome sequence of Enterococcus sp. Gos25-1.</title>
        <authorList>
            <person name="Tanaka N."/>
            <person name="Shiwa Y."/>
            <person name="Fujita N."/>
        </authorList>
    </citation>
    <scope>NUCLEOTIDE SEQUENCE [LARGE SCALE GENOMIC DNA]</scope>
    <source>
        <strain evidence="5">Gos25-1</strain>
    </source>
</reference>
<feature type="transmembrane region" description="Helical" evidence="2">
    <location>
        <begin position="87"/>
        <end position="109"/>
    </location>
</feature>
<keyword evidence="2" id="KW-0812">Transmembrane</keyword>
<dbReference type="SUPFAM" id="SSF47413">
    <property type="entry name" value="lambda repressor-like DNA-binding domains"/>
    <property type="match status" value="1"/>
</dbReference>
<organism evidence="4 5">
    <name type="scientific">Enterococcus florum</name>
    <dbReference type="NCBI Taxonomy" id="2480627"/>
    <lineage>
        <taxon>Bacteria</taxon>
        <taxon>Bacillati</taxon>
        <taxon>Bacillota</taxon>
        <taxon>Bacilli</taxon>
        <taxon>Lactobacillales</taxon>
        <taxon>Enterococcaceae</taxon>
        <taxon>Enterococcus</taxon>
    </lineage>
</organism>
<dbReference type="PANTHER" id="PTHR46558">
    <property type="entry name" value="TRACRIPTIONAL REGULATORY PROTEIN-RELATED-RELATED"/>
    <property type="match status" value="1"/>
</dbReference>
<protein>
    <recommendedName>
        <fullName evidence="3">HTH cro/C1-type domain-containing protein</fullName>
    </recommendedName>
</protein>
<dbReference type="GO" id="GO:0003677">
    <property type="term" value="F:DNA binding"/>
    <property type="evidence" value="ECO:0007669"/>
    <property type="project" value="UniProtKB-KW"/>
</dbReference>
<dbReference type="Gene3D" id="1.10.260.40">
    <property type="entry name" value="lambda repressor-like DNA-binding domains"/>
    <property type="match status" value="1"/>
</dbReference>
<dbReference type="EMBL" id="BJCC01000005">
    <property type="protein sequence ID" value="GCF92622.1"/>
    <property type="molecule type" value="Genomic_DNA"/>
</dbReference>
<dbReference type="RefSeq" id="WP_146621126.1">
    <property type="nucleotide sequence ID" value="NZ_BJCC01000005.1"/>
</dbReference>
<proteinExistence type="predicted"/>
<keyword evidence="5" id="KW-1185">Reference proteome</keyword>
<evidence type="ECO:0000259" key="3">
    <source>
        <dbReference type="PROSITE" id="PS50943"/>
    </source>
</evidence>
<evidence type="ECO:0000256" key="1">
    <source>
        <dbReference type="ARBA" id="ARBA00023125"/>
    </source>
</evidence>
<evidence type="ECO:0000313" key="4">
    <source>
        <dbReference type="EMBL" id="GCF92622.1"/>
    </source>
</evidence>
<dbReference type="PANTHER" id="PTHR46558:SF15">
    <property type="entry name" value="HELIX-TURN-HELIX DOMAIN PROTEIN"/>
    <property type="match status" value="1"/>
</dbReference>
<dbReference type="Pfam" id="PF01381">
    <property type="entry name" value="HTH_3"/>
    <property type="match status" value="1"/>
</dbReference>
<feature type="domain" description="HTH cro/C1-type" evidence="3">
    <location>
        <begin position="7"/>
        <end position="61"/>
    </location>
</feature>